<accession>A0ABM8VXJ2</accession>
<dbReference type="PANTHER" id="PTHR34415">
    <property type="entry name" value="INTEGRASE CATALYTIC DOMAIN-CONTAINING PROTEIN"/>
    <property type="match status" value="1"/>
</dbReference>
<comment type="caution">
    <text evidence="1">The sequence shown here is derived from an EMBL/GenBank/DDBJ whole genome shotgun (WGS) entry which is preliminary data.</text>
</comment>
<gene>
    <name evidence="1" type="ORF">GMARGA_LOCUS805</name>
</gene>
<protein>
    <submittedName>
        <fullName evidence="1">1533_t:CDS:1</fullName>
    </submittedName>
</protein>
<evidence type="ECO:0000313" key="1">
    <source>
        <dbReference type="EMBL" id="CAG8471646.1"/>
    </source>
</evidence>
<dbReference type="Proteomes" id="UP000789901">
    <property type="component" value="Unassembled WGS sequence"/>
</dbReference>
<proteinExistence type="predicted"/>
<sequence>MNENINKNVLFDSIFIETHSELTTLNDEFNKLYKHYNTTEDSDELVNEEEFFIESQASNNSAVEYVDSFESDCFTQQEIALFQQIYQTNLIQNFNEYEEKKNNKMSEQDNQAFLAKIRQTDCCPKKCFNTSIDHDEALKRFCKIKLMSAAEKNIGRVSNHAIKLETVLHILTFIRNFAAQHGLPSPGRHFREETRSIVYLPACESYYSLFRLYNDTIDINDENNYVVSQSSFSRIWKRYLPGIKFLTARSDLCMQCKEMRFSAKRWAPYETLNKINEWSNHYSWASLEREYYR</sequence>
<reference evidence="1 2" key="1">
    <citation type="submission" date="2021-06" db="EMBL/GenBank/DDBJ databases">
        <authorList>
            <person name="Kallberg Y."/>
            <person name="Tangrot J."/>
            <person name="Rosling A."/>
        </authorList>
    </citation>
    <scope>NUCLEOTIDE SEQUENCE [LARGE SCALE GENOMIC DNA]</scope>
    <source>
        <strain evidence="1 2">120-4 pot B 10/14</strain>
    </source>
</reference>
<dbReference type="EMBL" id="CAJVQB010000158">
    <property type="protein sequence ID" value="CAG8471646.1"/>
    <property type="molecule type" value="Genomic_DNA"/>
</dbReference>
<evidence type="ECO:0000313" key="2">
    <source>
        <dbReference type="Proteomes" id="UP000789901"/>
    </source>
</evidence>
<dbReference type="PANTHER" id="PTHR34415:SF1">
    <property type="entry name" value="INTEGRASE CATALYTIC DOMAIN-CONTAINING PROTEIN"/>
    <property type="match status" value="1"/>
</dbReference>
<name>A0ABM8VXJ2_GIGMA</name>
<organism evidence="1 2">
    <name type="scientific">Gigaspora margarita</name>
    <dbReference type="NCBI Taxonomy" id="4874"/>
    <lineage>
        <taxon>Eukaryota</taxon>
        <taxon>Fungi</taxon>
        <taxon>Fungi incertae sedis</taxon>
        <taxon>Mucoromycota</taxon>
        <taxon>Glomeromycotina</taxon>
        <taxon>Glomeromycetes</taxon>
        <taxon>Diversisporales</taxon>
        <taxon>Gigasporaceae</taxon>
        <taxon>Gigaspora</taxon>
    </lineage>
</organism>
<keyword evidence="2" id="KW-1185">Reference proteome</keyword>